<evidence type="ECO:0008006" key="3">
    <source>
        <dbReference type="Google" id="ProtNLM"/>
    </source>
</evidence>
<dbReference type="InterPro" id="IPR021297">
    <property type="entry name" value="YlqD"/>
</dbReference>
<organism evidence="1 2">
    <name type="scientific">Gracilibacillus halophilus YIM-C55.5</name>
    <dbReference type="NCBI Taxonomy" id="1308866"/>
    <lineage>
        <taxon>Bacteria</taxon>
        <taxon>Bacillati</taxon>
        <taxon>Bacillota</taxon>
        <taxon>Bacilli</taxon>
        <taxon>Bacillales</taxon>
        <taxon>Bacillaceae</taxon>
        <taxon>Gracilibacillus</taxon>
    </lineage>
</organism>
<dbReference type="OrthoDB" id="2375961at2"/>
<protein>
    <recommendedName>
        <fullName evidence="3">YlqD protein</fullName>
    </recommendedName>
</protein>
<proteinExistence type="predicted"/>
<name>N4WD92_9BACI</name>
<dbReference type="STRING" id="1308866.J416_00919"/>
<evidence type="ECO:0000313" key="2">
    <source>
        <dbReference type="Proteomes" id="UP000012283"/>
    </source>
</evidence>
<dbReference type="Pfam" id="PF11068">
    <property type="entry name" value="YlqD"/>
    <property type="match status" value="1"/>
</dbReference>
<keyword evidence="2" id="KW-1185">Reference proteome</keyword>
<accession>N4WD92</accession>
<gene>
    <name evidence="1" type="ORF">J416_00919</name>
</gene>
<evidence type="ECO:0000313" key="1">
    <source>
        <dbReference type="EMBL" id="ENH98263.1"/>
    </source>
</evidence>
<dbReference type="AlphaFoldDB" id="N4WD92"/>
<comment type="caution">
    <text evidence="1">The sequence shown here is derived from an EMBL/GenBank/DDBJ whole genome shotgun (WGS) entry which is preliminary data.</text>
</comment>
<sequence length="130" mass="15583">MKVIRKVAIKQEVTENSKEKLKKDYEWKIFQYEQECEQLVFEQKKLEQQQTVQKKEDIAARFKKEIDSRKDHINWYKYKLEQLDLLPIGNQIHDGEIDAIVEVEEGMNWEEMQKNASIVIRDGIVVNITE</sequence>
<dbReference type="Gene3D" id="6.10.140.1110">
    <property type="match status" value="1"/>
</dbReference>
<dbReference type="RefSeq" id="WP_003462941.1">
    <property type="nucleotide sequence ID" value="NZ_APML01000004.1"/>
</dbReference>
<reference evidence="1 2" key="1">
    <citation type="submission" date="2013-03" db="EMBL/GenBank/DDBJ databases">
        <title>Draft genome sequence of Gracibacillus halophilus YIM-C55.5, a moderately halophilic and thermophilic organism from the Xiaochaidamu salt lake.</title>
        <authorList>
            <person name="Sugumar T."/>
            <person name="Polireddy D.R."/>
            <person name="Antony A."/>
            <person name="Madhava Y.R."/>
            <person name="Sivakumar N."/>
        </authorList>
    </citation>
    <scope>NUCLEOTIDE SEQUENCE [LARGE SCALE GENOMIC DNA]</scope>
    <source>
        <strain evidence="1 2">YIM-C55.5</strain>
    </source>
</reference>
<dbReference type="PATRIC" id="fig|1308866.3.peg.187"/>
<dbReference type="eggNOG" id="ENOG5032CV6">
    <property type="taxonomic scope" value="Bacteria"/>
</dbReference>
<dbReference type="Proteomes" id="UP000012283">
    <property type="component" value="Unassembled WGS sequence"/>
</dbReference>
<dbReference type="EMBL" id="APML01000004">
    <property type="protein sequence ID" value="ENH98263.1"/>
    <property type="molecule type" value="Genomic_DNA"/>
</dbReference>